<name>X1AUR4_9ZZZZ</name>
<accession>X1AUR4</accession>
<reference evidence="1" key="1">
    <citation type="journal article" date="2014" name="Front. Microbiol.">
        <title>High frequency of phylogenetically diverse reductive dehalogenase-homologous genes in deep subseafloor sedimentary metagenomes.</title>
        <authorList>
            <person name="Kawai M."/>
            <person name="Futagami T."/>
            <person name="Toyoda A."/>
            <person name="Takaki Y."/>
            <person name="Nishi S."/>
            <person name="Hori S."/>
            <person name="Arai W."/>
            <person name="Tsubouchi T."/>
            <person name="Morono Y."/>
            <person name="Uchiyama I."/>
            <person name="Ito T."/>
            <person name="Fujiyama A."/>
            <person name="Inagaki F."/>
            <person name="Takami H."/>
        </authorList>
    </citation>
    <scope>NUCLEOTIDE SEQUENCE</scope>
    <source>
        <strain evidence="1">Expedition CK06-06</strain>
    </source>
</reference>
<dbReference type="AlphaFoldDB" id="X1AUR4"/>
<dbReference type="Gene3D" id="3.40.960.10">
    <property type="entry name" value="VSR Endonuclease"/>
    <property type="match status" value="1"/>
</dbReference>
<proteinExistence type="predicted"/>
<sequence>PDFINIDGKKQIIELFGTYWHNVFDIAKVTNIYKQYGFNTLVIWEDELSNENRVVAKIHQFGLTGYKAYFKYEEIDSSFASIKINQGDMVATVTLNSKLPNISFAEAVS</sequence>
<organism evidence="1">
    <name type="scientific">marine sediment metagenome</name>
    <dbReference type="NCBI Taxonomy" id="412755"/>
    <lineage>
        <taxon>unclassified sequences</taxon>
        <taxon>metagenomes</taxon>
        <taxon>ecological metagenomes</taxon>
    </lineage>
</organism>
<dbReference type="EMBL" id="BART01014262">
    <property type="protein sequence ID" value="GAG86724.1"/>
    <property type="molecule type" value="Genomic_DNA"/>
</dbReference>
<feature type="non-terminal residue" evidence="1">
    <location>
        <position position="1"/>
    </location>
</feature>
<evidence type="ECO:0000313" key="1">
    <source>
        <dbReference type="EMBL" id="GAG86724.1"/>
    </source>
</evidence>
<comment type="caution">
    <text evidence="1">The sequence shown here is derived from an EMBL/GenBank/DDBJ whole genome shotgun (WGS) entry which is preliminary data.</text>
</comment>
<gene>
    <name evidence="1" type="ORF">S01H4_28587</name>
</gene>
<protein>
    <submittedName>
        <fullName evidence="1">Uncharacterized protein</fullName>
    </submittedName>
</protein>